<keyword evidence="1" id="KW-1133">Transmembrane helix</keyword>
<accession>A0AAV4WH21</accession>
<dbReference type="EMBL" id="BPLQ01014581">
    <property type="protein sequence ID" value="GIY81119.1"/>
    <property type="molecule type" value="Genomic_DNA"/>
</dbReference>
<feature type="transmembrane region" description="Helical" evidence="1">
    <location>
        <begin position="72"/>
        <end position="96"/>
    </location>
</feature>
<keyword evidence="3" id="KW-1185">Reference proteome</keyword>
<dbReference type="AlphaFoldDB" id="A0AAV4WH21"/>
<reference evidence="2 3" key="1">
    <citation type="submission" date="2021-06" db="EMBL/GenBank/DDBJ databases">
        <title>Caerostris darwini draft genome.</title>
        <authorList>
            <person name="Kono N."/>
            <person name="Arakawa K."/>
        </authorList>
    </citation>
    <scope>NUCLEOTIDE SEQUENCE [LARGE SCALE GENOMIC DNA]</scope>
</reference>
<sequence>MHPHLYQSQSHRLITITKAEFRPVILITPFLPPSDECSPLRIKGLSTTKPQRREPSAVPWSTKMPSSFLHHIYVDGLIFLGAIKLSLVFIHCSLFLRWALLEGPIRAGACPRP</sequence>
<name>A0AAV4WH21_9ARAC</name>
<keyword evidence="1" id="KW-0812">Transmembrane</keyword>
<comment type="caution">
    <text evidence="2">The sequence shown here is derived from an EMBL/GenBank/DDBJ whole genome shotgun (WGS) entry which is preliminary data.</text>
</comment>
<keyword evidence="1" id="KW-0472">Membrane</keyword>
<organism evidence="2 3">
    <name type="scientific">Caerostris darwini</name>
    <dbReference type="NCBI Taxonomy" id="1538125"/>
    <lineage>
        <taxon>Eukaryota</taxon>
        <taxon>Metazoa</taxon>
        <taxon>Ecdysozoa</taxon>
        <taxon>Arthropoda</taxon>
        <taxon>Chelicerata</taxon>
        <taxon>Arachnida</taxon>
        <taxon>Araneae</taxon>
        <taxon>Araneomorphae</taxon>
        <taxon>Entelegynae</taxon>
        <taxon>Araneoidea</taxon>
        <taxon>Araneidae</taxon>
        <taxon>Caerostris</taxon>
    </lineage>
</organism>
<gene>
    <name evidence="2" type="ORF">CDAR_547801</name>
</gene>
<protein>
    <submittedName>
        <fullName evidence="2">Uncharacterized protein</fullName>
    </submittedName>
</protein>
<evidence type="ECO:0000313" key="2">
    <source>
        <dbReference type="EMBL" id="GIY81119.1"/>
    </source>
</evidence>
<evidence type="ECO:0000256" key="1">
    <source>
        <dbReference type="SAM" id="Phobius"/>
    </source>
</evidence>
<evidence type="ECO:0000313" key="3">
    <source>
        <dbReference type="Proteomes" id="UP001054837"/>
    </source>
</evidence>
<proteinExistence type="predicted"/>
<dbReference type="Proteomes" id="UP001054837">
    <property type="component" value="Unassembled WGS sequence"/>
</dbReference>